<evidence type="ECO:0000313" key="18">
    <source>
        <dbReference type="Proteomes" id="UP000256977"/>
    </source>
</evidence>
<keyword evidence="7 15" id="KW-0812">Transmembrane</keyword>
<dbReference type="InterPro" id="IPR036890">
    <property type="entry name" value="HATPase_C_sf"/>
</dbReference>
<dbReference type="EC" id="2.7.13.3" evidence="3"/>
<dbReference type="SMART" id="SM00388">
    <property type="entry name" value="HisKA"/>
    <property type="match status" value="1"/>
</dbReference>
<evidence type="ECO:0000256" key="12">
    <source>
        <dbReference type="ARBA" id="ARBA00023012"/>
    </source>
</evidence>
<keyword evidence="11 15" id="KW-1133">Transmembrane helix</keyword>
<feature type="coiled-coil region" evidence="14">
    <location>
        <begin position="67"/>
        <end position="101"/>
    </location>
</feature>
<dbReference type="GO" id="GO:0005524">
    <property type="term" value="F:ATP binding"/>
    <property type="evidence" value="ECO:0007669"/>
    <property type="project" value="UniProtKB-KW"/>
</dbReference>
<gene>
    <name evidence="17" type="ORF">DFP98_119154</name>
</gene>
<dbReference type="InterPro" id="IPR003594">
    <property type="entry name" value="HATPase_dom"/>
</dbReference>
<dbReference type="Pfam" id="PF00512">
    <property type="entry name" value="HisKA"/>
    <property type="match status" value="1"/>
</dbReference>
<dbReference type="InterPro" id="IPR050398">
    <property type="entry name" value="HssS/ArlS-like"/>
</dbReference>
<dbReference type="InterPro" id="IPR036097">
    <property type="entry name" value="HisK_dim/P_sf"/>
</dbReference>
<evidence type="ECO:0000256" key="4">
    <source>
        <dbReference type="ARBA" id="ARBA00022475"/>
    </source>
</evidence>
<keyword evidence="18" id="KW-1185">Reference proteome</keyword>
<dbReference type="SUPFAM" id="SSF47384">
    <property type="entry name" value="Homodimeric domain of signal transducing histidine kinase"/>
    <property type="match status" value="1"/>
</dbReference>
<evidence type="ECO:0000256" key="11">
    <source>
        <dbReference type="ARBA" id="ARBA00022989"/>
    </source>
</evidence>
<feature type="transmembrane region" description="Helical" evidence="15">
    <location>
        <begin position="343"/>
        <end position="365"/>
    </location>
</feature>
<feature type="transmembrane region" description="Helical" evidence="15">
    <location>
        <begin position="445"/>
        <end position="463"/>
    </location>
</feature>
<dbReference type="Pfam" id="PF02518">
    <property type="entry name" value="HATPase_c"/>
    <property type="match status" value="1"/>
</dbReference>
<evidence type="ECO:0000256" key="10">
    <source>
        <dbReference type="ARBA" id="ARBA00022840"/>
    </source>
</evidence>
<evidence type="ECO:0000256" key="15">
    <source>
        <dbReference type="SAM" id="Phobius"/>
    </source>
</evidence>
<protein>
    <recommendedName>
        <fullName evidence="3">histidine kinase</fullName>
        <ecNumber evidence="3">2.7.13.3</ecNumber>
    </recommendedName>
</protein>
<keyword evidence="13 15" id="KW-0472">Membrane</keyword>
<keyword evidence="6" id="KW-0808">Transferase</keyword>
<evidence type="ECO:0000313" key="17">
    <source>
        <dbReference type="EMBL" id="RED65512.1"/>
    </source>
</evidence>
<evidence type="ECO:0000256" key="13">
    <source>
        <dbReference type="ARBA" id="ARBA00023136"/>
    </source>
</evidence>
<feature type="transmembrane region" description="Helical" evidence="15">
    <location>
        <begin position="420"/>
        <end position="439"/>
    </location>
</feature>
<evidence type="ECO:0000256" key="5">
    <source>
        <dbReference type="ARBA" id="ARBA00022553"/>
    </source>
</evidence>
<dbReference type="PANTHER" id="PTHR45528">
    <property type="entry name" value="SENSOR HISTIDINE KINASE CPXA"/>
    <property type="match status" value="1"/>
</dbReference>
<keyword evidence="12" id="KW-0902">Two-component regulatory system</keyword>
<feature type="transmembrane region" description="Helical" evidence="15">
    <location>
        <begin position="270"/>
        <end position="289"/>
    </location>
</feature>
<comment type="subcellular location">
    <subcellularLocation>
        <location evidence="2">Cell membrane</location>
        <topology evidence="2">Multi-pass membrane protein</topology>
    </subcellularLocation>
</comment>
<evidence type="ECO:0000256" key="8">
    <source>
        <dbReference type="ARBA" id="ARBA00022741"/>
    </source>
</evidence>
<evidence type="ECO:0000256" key="7">
    <source>
        <dbReference type="ARBA" id="ARBA00022692"/>
    </source>
</evidence>
<evidence type="ECO:0000259" key="16">
    <source>
        <dbReference type="PROSITE" id="PS50109"/>
    </source>
</evidence>
<dbReference type="EMBL" id="QRDZ01000019">
    <property type="protein sequence ID" value="RED65512.1"/>
    <property type="molecule type" value="Genomic_DNA"/>
</dbReference>
<dbReference type="OrthoDB" id="9792991at2"/>
<comment type="caution">
    <text evidence="17">The sequence shown here is derived from an EMBL/GenBank/DDBJ whole genome shotgun (WGS) entry which is preliminary data.</text>
</comment>
<accession>A0A3D9IUU8</accession>
<evidence type="ECO:0000256" key="2">
    <source>
        <dbReference type="ARBA" id="ARBA00004651"/>
    </source>
</evidence>
<dbReference type="PANTHER" id="PTHR45528:SF1">
    <property type="entry name" value="SENSOR HISTIDINE KINASE CPXA"/>
    <property type="match status" value="1"/>
</dbReference>
<evidence type="ECO:0000256" key="6">
    <source>
        <dbReference type="ARBA" id="ARBA00022679"/>
    </source>
</evidence>
<feature type="transmembrane region" description="Helical" evidence="15">
    <location>
        <begin position="310"/>
        <end position="331"/>
    </location>
</feature>
<dbReference type="PROSITE" id="PS50109">
    <property type="entry name" value="HIS_KIN"/>
    <property type="match status" value="1"/>
</dbReference>
<dbReference type="CDD" id="cd00082">
    <property type="entry name" value="HisKA"/>
    <property type="match status" value="1"/>
</dbReference>
<dbReference type="Gene3D" id="3.30.565.10">
    <property type="entry name" value="Histidine kinase-like ATPase, C-terminal domain"/>
    <property type="match status" value="1"/>
</dbReference>
<evidence type="ECO:0000256" key="9">
    <source>
        <dbReference type="ARBA" id="ARBA00022777"/>
    </source>
</evidence>
<keyword evidence="4" id="KW-1003">Cell membrane</keyword>
<evidence type="ECO:0000256" key="3">
    <source>
        <dbReference type="ARBA" id="ARBA00012438"/>
    </source>
</evidence>
<proteinExistence type="predicted"/>
<sequence>MATKWKSRLSIGVCAFLFTFGLSGLIIVSAFGSTYVHRDYFHTTQFRDELNLFAQYLNLFELNHIPIESAKQSITVSQDEIEEYRNRFGNITEKLTFLKDEYKFLIDGAELANNQDAVEIYIAERDRKIEEITQIFKSDDYARAKIITDKEKRVEEYYQGKEQYYLDFLSYKGQLQYYFTSDVSDKVYTNVILADDESITDKMNSHSMSYISSYSIPTEDSDSYYWLRQYNQRANSLIPFKGEIAVSKALPSSSSIAIKYNKYKQEQTLVWAYTLASIVSLILCLFVMKKARVMPAAVERGAPYYNKLPIDVRAALILLTGWVTLYLLFSIQDQFLYVLDNPFVSGWSLFIGMVFASIGLAITLAQGRLMAGRIKDWEYIQEEWRKGLLNKAGQSAKAQFIQIKISLKDAFLKTSTGAQLFIVLTIVFGLGLAALMVILNPDFMVAYMVLLAAIGVPLSMVLIRRIGYFNRIVLQANELAIGKLGPDVQVPGKSVLATLAGNMNVLKQGVTTLQNEQAKSERLKTELITNVSHDLRTPLTSIITYTELLKKEDVSNEDRIAYVEIIDQKSQRLKVLIDDLFEVSKMASGNVELNKEKVDLVQLLQQTLAEYDNMIKESNLQFRLPNMEIPVYAFVDGQKLFRVFDNLIGNVLKYSLENSRVYITIQTSGDHALISFKNVSKYEISENRDELFERFKRGDSSRHTEGSGLGLAIAKSIVDLHEGHLTIDVDGDLFKVAISLKMQPS</sequence>
<dbReference type="AlphaFoldDB" id="A0A3D9IUU8"/>
<organism evidence="17 18">
    <name type="scientific">Cohnella phaseoli</name>
    <dbReference type="NCBI Taxonomy" id="456490"/>
    <lineage>
        <taxon>Bacteria</taxon>
        <taxon>Bacillati</taxon>
        <taxon>Bacillota</taxon>
        <taxon>Bacilli</taxon>
        <taxon>Bacillales</taxon>
        <taxon>Paenibacillaceae</taxon>
        <taxon>Cohnella</taxon>
    </lineage>
</organism>
<dbReference type="RefSeq" id="WP_116062911.1">
    <property type="nucleotide sequence ID" value="NZ_QRDZ01000019.1"/>
</dbReference>
<keyword evidence="14" id="KW-0175">Coiled coil</keyword>
<dbReference type="PRINTS" id="PR00344">
    <property type="entry name" value="BCTRLSENSOR"/>
</dbReference>
<evidence type="ECO:0000256" key="1">
    <source>
        <dbReference type="ARBA" id="ARBA00000085"/>
    </source>
</evidence>
<name>A0A3D9IUU8_9BACL</name>
<dbReference type="GO" id="GO:0005886">
    <property type="term" value="C:plasma membrane"/>
    <property type="evidence" value="ECO:0007669"/>
    <property type="project" value="UniProtKB-SubCell"/>
</dbReference>
<reference evidence="17 18" key="1">
    <citation type="submission" date="2018-07" db="EMBL/GenBank/DDBJ databases">
        <title>Genomic Encyclopedia of Type Strains, Phase III (KMG-III): the genomes of soil and plant-associated and newly described type strains.</title>
        <authorList>
            <person name="Whitman W."/>
        </authorList>
    </citation>
    <scope>NUCLEOTIDE SEQUENCE [LARGE SCALE GENOMIC DNA]</scope>
    <source>
        <strain evidence="17 18">CECT 7287</strain>
    </source>
</reference>
<dbReference type="InterPro" id="IPR005467">
    <property type="entry name" value="His_kinase_dom"/>
</dbReference>
<dbReference type="SUPFAM" id="SSF55874">
    <property type="entry name" value="ATPase domain of HSP90 chaperone/DNA topoisomerase II/histidine kinase"/>
    <property type="match status" value="1"/>
</dbReference>
<dbReference type="InterPro" id="IPR004358">
    <property type="entry name" value="Sig_transdc_His_kin-like_C"/>
</dbReference>
<keyword evidence="9 17" id="KW-0418">Kinase</keyword>
<dbReference type="FunFam" id="1.10.287.130:FF:000008">
    <property type="entry name" value="Two-component sensor histidine kinase"/>
    <property type="match status" value="1"/>
</dbReference>
<keyword evidence="8" id="KW-0547">Nucleotide-binding</keyword>
<dbReference type="Proteomes" id="UP000256977">
    <property type="component" value="Unassembled WGS sequence"/>
</dbReference>
<comment type="catalytic activity">
    <reaction evidence="1">
        <text>ATP + protein L-histidine = ADP + protein N-phospho-L-histidine.</text>
        <dbReference type="EC" id="2.7.13.3"/>
    </reaction>
</comment>
<dbReference type="SMART" id="SM00387">
    <property type="entry name" value="HATPase_c"/>
    <property type="match status" value="1"/>
</dbReference>
<evidence type="ECO:0000256" key="14">
    <source>
        <dbReference type="SAM" id="Coils"/>
    </source>
</evidence>
<feature type="domain" description="Histidine kinase" evidence="16">
    <location>
        <begin position="530"/>
        <end position="744"/>
    </location>
</feature>
<keyword evidence="10" id="KW-0067">ATP-binding</keyword>
<dbReference type="Gene3D" id="1.10.287.130">
    <property type="match status" value="1"/>
</dbReference>
<dbReference type="InterPro" id="IPR003661">
    <property type="entry name" value="HisK_dim/P_dom"/>
</dbReference>
<keyword evidence="5" id="KW-0597">Phosphoprotein</keyword>
<dbReference type="GO" id="GO:0000155">
    <property type="term" value="F:phosphorelay sensor kinase activity"/>
    <property type="evidence" value="ECO:0007669"/>
    <property type="project" value="InterPro"/>
</dbReference>